<evidence type="ECO:0000259" key="2">
    <source>
        <dbReference type="PROSITE" id="PS51272"/>
    </source>
</evidence>
<proteinExistence type="predicted"/>
<comment type="caution">
    <text evidence="3">The sequence shown here is derived from an EMBL/GenBank/DDBJ whole genome shotgun (WGS) entry which is preliminary data.</text>
</comment>
<feature type="signal peptide" evidence="1">
    <location>
        <begin position="1"/>
        <end position="22"/>
    </location>
</feature>
<protein>
    <recommendedName>
        <fullName evidence="2">SLH domain-containing protein</fullName>
    </recommendedName>
</protein>
<keyword evidence="4" id="KW-1185">Reference proteome</keyword>
<name>A0A1C0YMQ0_9BACL</name>
<dbReference type="Proteomes" id="UP000093199">
    <property type="component" value="Unassembled WGS sequence"/>
</dbReference>
<feature type="domain" description="SLH" evidence="2">
    <location>
        <begin position="348"/>
        <end position="415"/>
    </location>
</feature>
<evidence type="ECO:0000313" key="3">
    <source>
        <dbReference type="EMBL" id="OCS88428.1"/>
    </source>
</evidence>
<organism evidence="3 4">
    <name type="scientific">Caryophanon tenue</name>
    <dbReference type="NCBI Taxonomy" id="33978"/>
    <lineage>
        <taxon>Bacteria</taxon>
        <taxon>Bacillati</taxon>
        <taxon>Bacillota</taxon>
        <taxon>Bacilli</taxon>
        <taxon>Bacillales</taxon>
        <taxon>Caryophanaceae</taxon>
        <taxon>Caryophanon</taxon>
    </lineage>
</organism>
<evidence type="ECO:0000313" key="4">
    <source>
        <dbReference type="Proteomes" id="UP000093199"/>
    </source>
</evidence>
<evidence type="ECO:0000256" key="1">
    <source>
        <dbReference type="SAM" id="SignalP"/>
    </source>
</evidence>
<dbReference type="AlphaFoldDB" id="A0A1C0YMQ0"/>
<dbReference type="PROSITE" id="PS51272">
    <property type="entry name" value="SLH"/>
    <property type="match status" value="3"/>
</dbReference>
<feature type="domain" description="SLH" evidence="2">
    <location>
        <begin position="417"/>
        <end position="481"/>
    </location>
</feature>
<dbReference type="RefSeq" id="WP_066542223.1">
    <property type="nucleotide sequence ID" value="NZ_MASJ01000001.1"/>
</dbReference>
<keyword evidence="1" id="KW-0732">Signal</keyword>
<sequence>MLKKRFTTIATSLAATFALTLAIGVNETEAKAPDVYGGIMNEYEYEEVVFLSGEPILFRGTIKNVKINETIRNGTRTETHSLKLVRADGQSPDDELTRTFSYVYDIQSNAAIGQNTENGTIRSMKEEVTLNGITYVLEDYQFSNGILRDLRPANTYYSGNGIVRKIYETDEDVPKRVIVELTSRNDGYENFWGATETKFTDAVYQHDELGTFTVQSRVSNSKTKTLTYEESLPSLSSFEGGYVVVTSSDVLSEYTYDIPENELSGQVELATSYSDRIERLVVPKFRDLATHWAKPDIEKLYSLGVYKDESNFFSPGTPMQRYDFAVAVAKAIDLRVELEEKNKKNTAAKSLFSDVKVPTRAAEKEDYAYFASIVEKDVIRGENGMFKPNNSLTRQQAASIIVRALGLEHRAPDPGYQTSYLDDARISDYARDGVYIMQELSIMMGDPTTNMFNPHKPLTRAQASAIIIRFLQYLEEDLKVNYRDDVLLFNQ</sequence>
<feature type="chain" id="PRO_5039167274" description="SLH domain-containing protein" evidence="1">
    <location>
        <begin position="23"/>
        <end position="491"/>
    </location>
</feature>
<gene>
    <name evidence="3" type="ORF">A6M13_00860</name>
</gene>
<dbReference type="Pfam" id="PF00395">
    <property type="entry name" value="SLH"/>
    <property type="match status" value="3"/>
</dbReference>
<accession>A0A1C0YMQ0</accession>
<reference evidence="3 4" key="1">
    <citation type="submission" date="2016-07" db="EMBL/GenBank/DDBJ databases">
        <title>Caryophanon tenue genome sequencing.</title>
        <authorList>
            <person name="Verma A."/>
            <person name="Pal Y."/>
            <person name="Krishnamurthi S."/>
        </authorList>
    </citation>
    <scope>NUCLEOTIDE SEQUENCE [LARGE SCALE GENOMIC DNA]</scope>
    <source>
        <strain evidence="3 4">DSM 14152</strain>
    </source>
</reference>
<dbReference type="STRING" id="33978.A6M13_00860"/>
<dbReference type="InterPro" id="IPR001119">
    <property type="entry name" value="SLH_dom"/>
</dbReference>
<feature type="domain" description="SLH" evidence="2">
    <location>
        <begin position="280"/>
        <end position="342"/>
    </location>
</feature>
<dbReference type="EMBL" id="MASJ01000001">
    <property type="protein sequence ID" value="OCS88428.1"/>
    <property type="molecule type" value="Genomic_DNA"/>
</dbReference>
<dbReference type="OrthoDB" id="2985276at2"/>